<protein>
    <submittedName>
        <fullName evidence="1">Uncharacterized protein</fullName>
    </submittedName>
</protein>
<gene>
    <name evidence="1" type="ORF">DSF98_18795</name>
</gene>
<reference evidence="1" key="1">
    <citation type="submission" date="2018-07" db="EMBL/GenBank/DDBJ databases">
        <authorList>
            <person name="Ashton P.M."/>
            <person name="Dallman T."/>
            <person name="Nair S."/>
            <person name="De Pinna E."/>
            <person name="Peters T."/>
            <person name="Grant K."/>
        </authorList>
    </citation>
    <scope>NUCLEOTIDE SEQUENCE [LARGE SCALE GENOMIC DNA]</scope>
    <source>
        <strain evidence="1">440016</strain>
    </source>
</reference>
<sequence length="122" mass="13460">MYAKEEGIIHNLNEIADMQGEVAKKAMANGCMDTATLSLIIAKTATEAAEIIEKQAHELEVLRAQRTKENSPATNIGKRVRLTVADDKVYIIVAEDQEKLLIKTISASPALEVNKKEVHFID</sequence>
<accession>A0A3V2NXV5</accession>
<proteinExistence type="predicted"/>
<dbReference type="AlphaFoldDB" id="A0A3V2NXV5"/>
<organism evidence="1">
    <name type="scientific">Salmonella enterica I</name>
    <dbReference type="NCBI Taxonomy" id="59201"/>
    <lineage>
        <taxon>Bacteria</taxon>
        <taxon>Pseudomonadati</taxon>
        <taxon>Pseudomonadota</taxon>
        <taxon>Gammaproteobacteria</taxon>
        <taxon>Enterobacterales</taxon>
        <taxon>Enterobacteriaceae</taxon>
        <taxon>Salmonella</taxon>
    </lineage>
</organism>
<comment type="caution">
    <text evidence="1">The sequence shown here is derived from an EMBL/GenBank/DDBJ whole genome shotgun (WGS) entry which is preliminary data.</text>
</comment>
<dbReference type="Proteomes" id="UP000839682">
    <property type="component" value="Unassembled WGS sequence"/>
</dbReference>
<name>A0A3V2NXV5_SALET</name>
<dbReference type="EMBL" id="AAACIV010000019">
    <property type="protein sequence ID" value="EAA7254708.1"/>
    <property type="molecule type" value="Genomic_DNA"/>
</dbReference>
<evidence type="ECO:0000313" key="1">
    <source>
        <dbReference type="EMBL" id="EAA7254708.1"/>
    </source>
</evidence>